<dbReference type="Pfam" id="PF07661">
    <property type="entry name" value="MORN_2"/>
    <property type="match status" value="2"/>
</dbReference>
<sequence length="137" mass="15999">MGEESDMKKTAIVVLLFSVGVSQQHHKVIETYDNGNIKSITYHEETRTKLEKVKYIKFYDDGQKKIEGTYKKGVPDGLWIYYSNGFIDEKGTYKDGNEISKIQWSYYKNGQKRSETTYEEGKAIGYKEWDRDGNLKQ</sequence>
<evidence type="ECO:0008006" key="2">
    <source>
        <dbReference type="Google" id="ProtNLM"/>
    </source>
</evidence>
<reference evidence="1" key="1">
    <citation type="submission" date="2018-05" db="EMBL/GenBank/DDBJ databases">
        <authorList>
            <person name="Lanie J.A."/>
            <person name="Ng W.-L."/>
            <person name="Kazmierczak K.M."/>
            <person name="Andrzejewski T.M."/>
            <person name="Davidsen T.M."/>
            <person name="Wayne K.J."/>
            <person name="Tettelin H."/>
            <person name="Glass J.I."/>
            <person name="Rusch D."/>
            <person name="Podicherti R."/>
            <person name="Tsui H.-C.T."/>
            <person name="Winkler M.E."/>
        </authorList>
    </citation>
    <scope>NUCLEOTIDE SEQUENCE</scope>
</reference>
<dbReference type="SUPFAM" id="SSF82185">
    <property type="entry name" value="Histone H3 K4-specific methyltransferase SET7/9 N-terminal domain"/>
    <property type="match status" value="1"/>
</dbReference>
<gene>
    <name evidence="1" type="ORF">METZ01_LOCUS299037</name>
</gene>
<dbReference type="Gene3D" id="3.90.930.1">
    <property type="match status" value="1"/>
</dbReference>
<dbReference type="AlphaFoldDB" id="A0A382MB23"/>
<name>A0A382MB23_9ZZZZ</name>
<evidence type="ECO:0000313" key="1">
    <source>
        <dbReference type="EMBL" id="SVC46183.1"/>
    </source>
</evidence>
<accession>A0A382MB23</accession>
<organism evidence="1">
    <name type="scientific">marine metagenome</name>
    <dbReference type="NCBI Taxonomy" id="408172"/>
    <lineage>
        <taxon>unclassified sequences</taxon>
        <taxon>metagenomes</taxon>
        <taxon>ecological metagenomes</taxon>
    </lineage>
</organism>
<proteinExistence type="predicted"/>
<dbReference type="EMBL" id="UINC01092528">
    <property type="protein sequence ID" value="SVC46183.1"/>
    <property type="molecule type" value="Genomic_DNA"/>
</dbReference>
<dbReference type="InterPro" id="IPR011652">
    <property type="entry name" value="MORN_2"/>
</dbReference>
<protein>
    <recommendedName>
        <fullName evidence="2">Toxin-antitoxin system YwqK family antitoxin</fullName>
    </recommendedName>
</protein>